<gene>
    <name evidence="1" type="ORF">P174DRAFT_510972</name>
</gene>
<name>A0A2I1CC17_ASPN1</name>
<dbReference type="PANTHER" id="PTHR37535:SF3">
    <property type="entry name" value="FLUG DOMAIN-CONTAINING PROTEIN"/>
    <property type="match status" value="1"/>
</dbReference>
<organism evidence="1 2">
    <name type="scientific">Aspergillus novofumigatus (strain IBT 16806)</name>
    <dbReference type="NCBI Taxonomy" id="1392255"/>
    <lineage>
        <taxon>Eukaryota</taxon>
        <taxon>Fungi</taxon>
        <taxon>Dikarya</taxon>
        <taxon>Ascomycota</taxon>
        <taxon>Pezizomycotina</taxon>
        <taxon>Eurotiomycetes</taxon>
        <taxon>Eurotiomycetidae</taxon>
        <taxon>Eurotiales</taxon>
        <taxon>Aspergillaceae</taxon>
        <taxon>Aspergillus</taxon>
        <taxon>Aspergillus subgen. Fumigati</taxon>
    </lineage>
</organism>
<dbReference type="AlphaFoldDB" id="A0A2I1CC17"/>
<keyword evidence="2" id="KW-1185">Reference proteome</keyword>
<evidence type="ECO:0000313" key="2">
    <source>
        <dbReference type="Proteomes" id="UP000234474"/>
    </source>
</evidence>
<dbReference type="RefSeq" id="XP_024683736.1">
    <property type="nucleotide sequence ID" value="XM_024831737.1"/>
</dbReference>
<reference evidence="2" key="1">
    <citation type="journal article" date="2018" name="Proc. Natl. Acad. Sci. U.S.A.">
        <title>Linking secondary metabolites to gene clusters through genome sequencing of six diverse Aspergillus species.</title>
        <authorList>
            <person name="Kaerboelling I."/>
            <person name="Vesth T.C."/>
            <person name="Frisvad J.C."/>
            <person name="Nybo J.L."/>
            <person name="Theobald S."/>
            <person name="Kuo A."/>
            <person name="Bowyer P."/>
            <person name="Matsuda Y."/>
            <person name="Mondo S."/>
            <person name="Lyhne E.K."/>
            <person name="Kogle M.E."/>
            <person name="Clum A."/>
            <person name="Lipzen A."/>
            <person name="Salamov A."/>
            <person name="Ngan C.Y."/>
            <person name="Daum C."/>
            <person name="Chiniquy J."/>
            <person name="Barry K."/>
            <person name="LaButti K."/>
            <person name="Haridas S."/>
            <person name="Simmons B.A."/>
            <person name="Magnuson J.K."/>
            <person name="Mortensen U.H."/>
            <person name="Larsen T.O."/>
            <person name="Grigoriev I.V."/>
            <person name="Baker S.E."/>
            <person name="Andersen M.R."/>
        </authorList>
    </citation>
    <scope>NUCLEOTIDE SEQUENCE [LARGE SCALE GENOMIC DNA]</scope>
    <source>
        <strain evidence="2">IBT 16806</strain>
    </source>
</reference>
<dbReference type="GeneID" id="36539073"/>
<protein>
    <submittedName>
        <fullName evidence="1">Uncharacterized protein</fullName>
    </submittedName>
</protein>
<dbReference type="EMBL" id="MSZS01000003">
    <property type="protein sequence ID" value="PKX95141.1"/>
    <property type="molecule type" value="Genomic_DNA"/>
</dbReference>
<dbReference type="STRING" id="1392255.A0A2I1CC17"/>
<evidence type="ECO:0000313" key="1">
    <source>
        <dbReference type="EMBL" id="PKX95141.1"/>
    </source>
</evidence>
<dbReference type="VEuPathDB" id="FungiDB:P174DRAFT_510972"/>
<dbReference type="OrthoDB" id="4357582at2759"/>
<comment type="caution">
    <text evidence="1">The sequence shown here is derived from an EMBL/GenBank/DDBJ whole genome shotgun (WGS) entry which is preliminary data.</text>
</comment>
<sequence>MPQEPVAKFICVINLNEHDNKEIKRALHPEACFPPDIRTYKGFLEFYARNRPGRIKEKPTPETIEHFRRDFETALARTRDFCVPKSMSTTIKEYIISDLKTKVGLPDAEMSRDGLSPNDLTILQTQLWSLMLLYCFSSARTREKDSCNDKDANLQASAMAACYKHFILTIKLVDGILMLRMKKWEPLVHAFYKVIHFQEDLLDTPVFRPLSKLNCETSTGRARGADAFGKEFAALGYRNKKYSQTARMKCASHRETQTFGRSYAHPVCEVDGPATYLNIASHHEHIQNQHSMGMHRNPNLWQSLPAKAEFEFQEREDAIALNTEFEFLSKSAIPM</sequence>
<proteinExistence type="predicted"/>
<dbReference type="PANTHER" id="PTHR37535">
    <property type="entry name" value="FLUG DOMAIN PROTEIN"/>
    <property type="match status" value="1"/>
</dbReference>
<dbReference type="Proteomes" id="UP000234474">
    <property type="component" value="Unassembled WGS sequence"/>
</dbReference>
<accession>A0A2I1CC17</accession>